<dbReference type="EMBL" id="SIXI01000004">
    <property type="protein sequence ID" value="TBO30103.1"/>
    <property type="molecule type" value="Genomic_DNA"/>
</dbReference>
<dbReference type="InterPro" id="IPR018060">
    <property type="entry name" value="HTH_AraC"/>
</dbReference>
<name>A0A4Q9GWY6_9BURK</name>
<dbReference type="Proteomes" id="UP000292120">
    <property type="component" value="Unassembled WGS sequence"/>
</dbReference>
<sequence>MSCSMAAWSAAKPCAGLTRAVMILTFRATSVICLGRLVRMRGERTHGIIAVLRFETMLDTRVAASYVALLYDHLTTSGLDAVACLGEPPSPTQHFVPMSHWQALLEKAQQADDRPALGLRVAAGIGPRHFGVVGYAALACGNLAEALARLERYHASVYDVNPVSVQVLADRVVLAWGTERGKPGALVDETAIASLVQLARDMTGRFLPVVRVTFVNPPPDDPTPYTDYFGGEVLFAQPATEVHLQHEQLQLPLRRSDPALLALLDAQAEQLLAQVSALPAEVEAWRRRLVPLIREARPTLAALADTLHMSARTLQRRLSDQGLSFQQLLDDTRRHLAEGHLAEARLDLAEIALLLGYSEQSAFQRAFKQWTGSTPAQWRRTHRMPRL</sequence>
<protein>
    <submittedName>
        <fullName evidence="5">AraC family transcriptional regulator</fullName>
    </submittedName>
</protein>
<accession>A0A4Q9GWY6</accession>
<dbReference type="PANTHER" id="PTHR47894">
    <property type="entry name" value="HTH-TYPE TRANSCRIPTIONAL REGULATOR GADX"/>
    <property type="match status" value="1"/>
</dbReference>
<dbReference type="GO" id="GO:0000976">
    <property type="term" value="F:transcription cis-regulatory region binding"/>
    <property type="evidence" value="ECO:0007669"/>
    <property type="project" value="TreeGrafter"/>
</dbReference>
<keyword evidence="3" id="KW-0804">Transcription</keyword>
<dbReference type="SUPFAM" id="SSF46689">
    <property type="entry name" value="Homeodomain-like"/>
    <property type="match status" value="1"/>
</dbReference>
<gene>
    <name evidence="5" type="ORF">EYS42_10365</name>
</gene>
<keyword evidence="6" id="KW-1185">Reference proteome</keyword>
<dbReference type="GO" id="GO:0003700">
    <property type="term" value="F:DNA-binding transcription factor activity"/>
    <property type="evidence" value="ECO:0007669"/>
    <property type="project" value="InterPro"/>
</dbReference>
<evidence type="ECO:0000259" key="4">
    <source>
        <dbReference type="PROSITE" id="PS01124"/>
    </source>
</evidence>
<dbReference type="PRINTS" id="PR00032">
    <property type="entry name" value="HTHARAC"/>
</dbReference>
<proteinExistence type="predicted"/>
<evidence type="ECO:0000256" key="1">
    <source>
        <dbReference type="ARBA" id="ARBA00023015"/>
    </source>
</evidence>
<evidence type="ECO:0000313" key="5">
    <source>
        <dbReference type="EMBL" id="TBO30103.1"/>
    </source>
</evidence>
<evidence type="ECO:0000256" key="2">
    <source>
        <dbReference type="ARBA" id="ARBA00023125"/>
    </source>
</evidence>
<organism evidence="5 6">
    <name type="scientific">Aquabacterium lacunae</name>
    <dbReference type="NCBI Taxonomy" id="2528630"/>
    <lineage>
        <taxon>Bacteria</taxon>
        <taxon>Pseudomonadati</taxon>
        <taxon>Pseudomonadota</taxon>
        <taxon>Betaproteobacteria</taxon>
        <taxon>Burkholderiales</taxon>
        <taxon>Aquabacterium</taxon>
    </lineage>
</organism>
<dbReference type="PANTHER" id="PTHR47894:SF1">
    <property type="entry name" value="HTH-TYPE TRANSCRIPTIONAL REGULATOR VQSM"/>
    <property type="match status" value="1"/>
</dbReference>
<evidence type="ECO:0000256" key="3">
    <source>
        <dbReference type="ARBA" id="ARBA00023163"/>
    </source>
</evidence>
<dbReference type="GO" id="GO:0005829">
    <property type="term" value="C:cytosol"/>
    <property type="evidence" value="ECO:0007669"/>
    <property type="project" value="TreeGrafter"/>
</dbReference>
<dbReference type="Pfam" id="PF12625">
    <property type="entry name" value="Arabinose_bd"/>
    <property type="match status" value="1"/>
</dbReference>
<keyword evidence="1" id="KW-0805">Transcription regulation</keyword>
<comment type="caution">
    <text evidence="5">The sequence shown here is derived from an EMBL/GenBank/DDBJ whole genome shotgun (WGS) entry which is preliminary data.</text>
</comment>
<dbReference type="Pfam" id="PF12833">
    <property type="entry name" value="HTH_18"/>
    <property type="match status" value="1"/>
</dbReference>
<feature type="domain" description="HTH araC/xylS-type" evidence="4">
    <location>
        <begin position="299"/>
        <end position="381"/>
    </location>
</feature>
<evidence type="ECO:0000313" key="6">
    <source>
        <dbReference type="Proteomes" id="UP000292120"/>
    </source>
</evidence>
<dbReference type="SMART" id="SM00342">
    <property type="entry name" value="HTH_ARAC"/>
    <property type="match status" value="1"/>
</dbReference>
<dbReference type="InterPro" id="IPR032687">
    <property type="entry name" value="AraC-type_N"/>
</dbReference>
<dbReference type="AlphaFoldDB" id="A0A4Q9GWY6"/>
<dbReference type="PROSITE" id="PS01124">
    <property type="entry name" value="HTH_ARAC_FAMILY_2"/>
    <property type="match status" value="1"/>
</dbReference>
<keyword evidence="2" id="KW-0238">DNA-binding</keyword>
<reference evidence="5 6" key="1">
    <citation type="submission" date="2019-02" db="EMBL/GenBank/DDBJ databases">
        <title>Aquabacterium sp. strain KMB7.</title>
        <authorList>
            <person name="Chen W.-M."/>
        </authorList>
    </citation>
    <scope>NUCLEOTIDE SEQUENCE [LARGE SCALE GENOMIC DNA]</scope>
    <source>
        <strain evidence="5 6">KMB7</strain>
    </source>
</reference>
<dbReference type="InterPro" id="IPR020449">
    <property type="entry name" value="Tscrpt_reg_AraC-type_HTH"/>
</dbReference>
<dbReference type="InterPro" id="IPR009057">
    <property type="entry name" value="Homeodomain-like_sf"/>
</dbReference>
<dbReference type="Gene3D" id="1.10.10.60">
    <property type="entry name" value="Homeodomain-like"/>
    <property type="match status" value="1"/>
</dbReference>